<organism evidence="1 2">
    <name type="scientific">Bacillus mycoides</name>
    <dbReference type="NCBI Taxonomy" id="1405"/>
    <lineage>
        <taxon>Bacteria</taxon>
        <taxon>Bacillati</taxon>
        <taxon>Bacillota</taxon>
        <taxon>Bacilli</taxon>
        <taxon>Bacillales</taxon>
        <taxon>Bacillaceae</taxon>
        <taxon>Bacillus</taxon>
        <taxon>Bacillus cereus group</taxon>
    </lineage>
</organism>
<reference evidence="1 2" key="1">
    <citation type="submission" date="2016-05" db="EMBL/GenBank/DDBJ databases">
        <title>Bacillus thuringiensis and Bacillus weihenstephanensis as novel biocontrol agents of wilt causing Verticillium species.</title>
        <authorList>
            <person name="Hollensteiner J."/>
            <person name="Wemheuer F."/>
            <person name="Harting R."/>
            <person name="Kolarzyk A."/>
            <person name="Diaz-Valerio S."/>
            <person name="Poehlein A."/>
            <person name="Brzuszkiewicz E."/>
            <person name="Nesemann K."/>
            <person name="Braus-Stromeyer S."/>
            <person name="Braus G."/>
            <person name="Daniel R."/>
            <person name="Liesegang H."/>
        </authorList>
    </citation>
    <scope>NUCLEOTIDE SEQUENCE [LARGE SCALE GENOMIC DNA]</scope>
    <source>
        <strain evidence="1 2">GOE8</strain>
    </source>
</reference>
<name>A0A1E8AYP5_BACMY</name>
<dbReference type="PATRIC" id="fig|86662.25.peg.5791"/>
<comment type="caution">
    <text evidence="1">The sequence shown here is derived from an EMBL/GenBank/DDBJ whole genome shotgun (WGS) entry which is preliminary data.</text>
</comment>
<evidence type="ECO:0000313" key="1">
    <source>
        <dbReference type="EMBL" id="OFD70389.1"/>
    </source>
</evidence>
<dbReference type="EMBL" id="LXLT01000090">
    <property type="protein sequence ID" value="OFD70389.1"/>
    <property type="molecule type" value="Genomic_DNA"/>
</dbReference>
<proteinExistence type="predicted"/>
<protein>
    <submittedName>
        <fullName evidence="1">Uncharacterized protein</fullName>
    </submittedName>
</protein>
<evidence type="ECO:0000313" key="2">
    <source>
        <dbReference type="Proteomes" id="UP000175706"/>
    </source>
</evidence>
<dbReference type="Proteomes" id="UP000175706">
    <property type="component" value="Unassembled WGS sequence"/>
</dbReference>
<dbReference type="AlphaFoldDB" id="A0A1E8AYP5"/>
<dbReference type="RefSeq" id="WP_070145856.1">
    <property type="nucleotide sequence ID" value="NZ_LXLT01000090.1"/>
</dbReference>
<gene>
    <name evidence="1" type="ORF">BWGOE8_56240</name>
</gene>
<sequence>MQENKLTMIKETFKNEETGELTPGVTIILDGNVKKALEIIIEKQGYSDYPEALKEVIFEGINNFVKKDKKN</sequence>
<accession>A0A1E8AYP5</accession>